<keyword evidence="6" id="KW-1185">Reference proteome</keyword>
<organism evidence="5 6">
    <name type="scientific">Virgisporangium ochraceum</name>
    <dbReference type="NCBI Taxonomy" id="65505"/>
    <lineage>
        <taxon>Bacteria</taxon>
        <taxon>Bacillati</taxon>
        <taxon>Actinomycetota</taxon>
        <taxon>Actinomycetes</taxon>
        <taxon>Micromonosporales</taxon>
        <taxon>Micromonosporaceae</taxon>
        <taxon>Virgisporangium</taxon>
    </lineage>
</organism>
<dbReference type="Proteomes" id="UP000635606">
    <property type="component" value="Unassembled WGS sequence"/>
</dbReference>
<dbReference type="AlphaFoldDB" id="A0A8J4EBE5"/>
<feature type="coiled-coil region" evidence="1">
    <location>
        <begin position="34"/>
        <end position="75"/>
    </location>
</feature>
<dbReference type="PROSITE" id="PS51257">
    <property type="entry name" value="PROKAR_LIPOPROTEIN"/>
    <property type="match status" value="1"/>
</dbReference>
<name>A0A8J4EBE5_9ACTN</name>
<evidence type="ECO:0000256" key="3">
    <source>
        <dbReference type="SAM" id="SignalP"/>
    </source>
</evidence>
<evidence type="ECO:0000313" key="5">
    <source>
        <dbReference type="EMBL" id="GIJ65757.1"/>
    </source>
</evidence>
<comment type="caution">
    <text evidence="5">The sequence shown here is derived from an EMBL/GenBank/DDBJ whole genome shotgun (WGS) entry which is preliminary data.</text>
</comment>
<accession>A0A8J4EBE5</accession>
<dbReference type="Gene3D" id="6.10.250.3150">
    <property type="match status" value="1"/>
</dbReference>
<evidence type="ECO:0000256" key="1">
    <source>
        <dbReference type="SAM" id="Coils"/>
    </source>
</evidence>
<feature type="region of interest" description="Disordered" evidence="2">
    <location>
        <begin position="174"/>
        <end position="236"/>
    </location>
</feature>
<protein>
    <recommendedName>
        <fullName evidence="4">ARB-07466-like C-terminal domain-containing protein</fullName>
    </recommendedName>
</protein>
<evidence type="ECO:0000256" key="2">
    <source>
        <dbReference type="SAM" id="MobiDB-lite"/>
    </source>
</evidence>
<evidence type="ECO:0000313" key="6">
    <source>
        <dbReference type="Proteomes" id="UP000635606"/>
    </source>
</evidence>
<feature type="chain" id="PRO_5035155048" description="ARB-07466-like C-terminal domain-containing protein" evidence="3">
    <location>
        <begin position="28"/>
        <end position="355"/>
    </location>
</feature>
<feature type="domain" description="ARB-07466-like C-terminal" evidence="4">
    <location>
        <begin position="238"/>
        <end position="347"/>
    </location>
</feature>
<dbReference type="EMBL" id="BOPH01000009">
    <property type="protein sequence ID" value="GIJ65757.1"/>
    <property type="molecule type" value="Genomic_DNA"/>
</dbReference>
<feature type="signal peptide" evidence="3">
    <location>
        <begin position="1"/>
        <end position="27"/>
    </location>
</feature>
<keyword evidence="3" id="KW-0732">Signal</keyword>
<evidence type="ECO:0000259" key="4">
    <source>
        <dbReference type="Pfam" id="PF26571"/>
    </source>
</evidence>
<proteinExistence type="predicted"/>
<feature type="compositionally biased region" description="Low complexity" evidence="2">
    <location>
        <begin position="181"/>
        <end position="193"/>
    </location>
</feature>
<dbReference type="RefSeq" id="WP_203925788.1">
    <property type="nucleotide sequence ID" value="NZ_BOPH01000009.1"/>
</dbReference>
<sequence length="355" mass="36503">MVLVRSAVAGLVLVAACLFGVAAPAHADPGEDLAADLQSQLEAASRGYLDAEAKLADSRKRQADLASRLAAAEAKVAAAQPQANEILAATYRTGGTASAASLLLGAGSAGGFVDRAASLRVVAARNERLLRDLTESRRQLAAAKAAIDAEVKLQEQQVAVMAKRKADAERALANYGGGATDGPTAPAQPPAGSGSSGSSGGSSGGGSSGGGKPPPAQPAPGNGTFPAERCSADDPTTNGCLTPRTLHALKQAQSAGFTRHVGCYRSQEDGGEHPRGRACDFAAQKNGFGGVASGGDRTYGDNLSVYFIDNSRRLGVLYVIWFKRIWLPSSGWRAYTRGRGDPSSDHTNHVHLSIR</sequence>
<dbReference type="Pfam" id="PF26571">
    <property type="entry name" value="VldE"/>
    <property type="match status" value="1"/>
</dbReference>
<dbReference type="InterPro" id="IPR058593">
    <property type="entry name" value="ARB_07466-like_C"/>
</dbReference>
<feature type="compositionally biased region" description="Gly residues" evidence="2">
    <location>
        <begin position="194"/>
        <end position="211"/>
    </location>
</feature>
<reference evidence="5" key="1">
    <citation type="submission" date="2021-01" db="EMBL/GenBank/DDBJ databases">
        <title>Whole genome shotgun sequence of Virgisporangium ochraceum NBRC 16418.</title>
        <authorList>
            <person name="Komaki H."/>
            <person name="Tamura T."/>
        </authorList>
    </citation>
    <scope>NUCLEOTIDE SEQUENCE</scope>
    <source>
        <strain evidence="5">NBRC 16418</strain>
    </source>
</reference>
<keyword evidence="1" id="KW-0175">Coiled coil</keyword>
<gene>
    <name evidence="5" type="ORF">Voc01_006740</name>
</gene>